<keyword evidence="2" id="KW-1185">Reference proteome</keyword>
<proteinExistence type="predicted"/>
<evidence type="ECO:0000313" key="1">
    <source>
        <dbReference type="EMBL" id="MDR7154085.1"/>
    </source>
</evidence>
<accession>A0ABU1WXQ2</accession>
<reference evidence="1 2" key="1">
    <citation type="submission" date="2023-07" db="EMBL/GenBank/DDBJ databases">
        <title>Sorghum-associated microbial communities from plants grown in Nebraska, USA.</title>
        <authorList>
            <person name="Schachtman D."/>
        </authorList>
    </citation>
    <scope>NUCLEOTIDE SEQUENCE [LARGE SCALE GENOMIC DNA]</scope>
    <source>
        <strain evidence="1 2">4256</strain>
    </source>
</reference>
<dbReference type="EMBL" id="JAVDWV010000003">
    <property type="protein sequence ID" value="MDR7154085.1"/>
    <property type="molecule type" value="Genomic_DNA"/>
</dbReference>
<evidence type="ECO:0008006" key="3">
    <source>
        <dbReference type="Google" id="ProtNLM"/>
    </source>
</evidence>
<gene>
    <name evidence="1" type="ORF">J2W40_000888</name>
</gene>
<name>A0ABU1WXQ2_SPHXE</name>
<comment type="caution">
    <text evidence="1">The sequence shown here is derived from an EMBL/GenBank/DDBJ whole genome shotgun (WGS) entry which is preliminary data.</text>
</comment>
<evidence type="ECO:0000313" key="2">
    <source>
        <dbReference type="Proteomes" id="UP001267638"/>
    </source>
</evidence>
<organism evidence="1 2">
    <name type="scientific">Sphingobium xenophagum</name>
    <dbReference type="NCBI Taxonomy" id="121428"/>
    <lineage>
        <taxon>Bacteria</taxon>
        <taxon>Pseudomonadati</taxon>
        <taxon>Pseudomonadota</taxon>
        <taxon>Alphaproteobacteria</taxon>
        <taxon>Sphingomonadales</taxon>
        <taxon>Sphingomonadaceae</taxon>
        <taxon>Sphingobium</taxon>
    </lineage>
</organism>
<sequence>MLWQAASGRRCCRLKWRREGCWPLFRSIWRQQPLSFEGHVT</sequence>
<dbReference type="Proteomes" id="UP001267638">
    <property type="component" value="Unassembled WGS sequence"/>
</dbReference>
<protein>
    <recommendedName>
        <fullName evidence="3">Transposase</fullName>
    </recommendedName>
</protein>